<accession>A0A9K3GLE2</accession>
<comment type="caution">
    <text evidence="2">The sequence shown here is derived from an EMBL/GenBank/DDBJ whole genome shotgun (WGS) entry which is preliminary data.</text>
</comment>
<proteinExistence type="predicted"/>
<feature type="non-terminal residue" evidence="2">
    <location>
        <position position="1"/>
    </location>
</feature>
<evidence type="ECO:0000313" key="2">
    <source>
        <dbReference type="EMBL" id="GIQ86651.1"/>
    </source>
</evidence>
<name>A0A9K3GLE2_9EUKA</name>
<dbReference type="AlphaFoldDB" id="A0A9K3GLE2"/>
<sequence>PSAPPVQTAIHAAVVRDQSVDKIRSWNIQTLLAIADLLVTVLDIGRIPPKERERQEHAQEAARGGTTLTPYQLARAFAKELCSFSVPGFDGPVLPAIIRDTLSRDSVRQQLMDIPKGTPLHVTFQLRKRISLITSILTALPVCYPEALTGSIADSAWVLYDTLLTSMLISPLPHPTVRVEDNALLRYFPADPRVLASQYTLCSGPTETRHLVDYLQQSVLVESAENHGRSLTTNYRILSLIRCIVPQADIPNSPFDASAVHMWLHPGLTHGTLSLEHLRFLVHDFVNIVTAYLNQCAETVQRERERESREALASQESAPGDTKEEGDKAAAPADTATAPSAPVSQVVLVSQPVMLLVSIIIRTLLIPCVKALWPSDADRRMGVVNRPEYKPSESGTEREPVSDEQIYTELLALIEN</sequence>
<organism evidence="2 3">
    <name type="scientific">Kipferlia bialata</name>
    <dbReference type="NCBI Taxonomy" id="797122"/>
    <lineage>
        <taxon>Eukaryota</taxon>
        <taxon>Metamonada</taxon>
        <taxon>Carpediemonas-like organisms</taxon>
        <taxon>Kipferlia</taxon>
    </lineage>
</organism>
<gene>
    <name evidence="2" type="ORF">KIPB_008544</name>
</gene>
<protein>
    <submittedName>
        <fullName evidence="2">Uncharacterized protein</fullName>
    </submittedName>
</protein>
<reference evidence="2 3" key="1">
    <citation type="journal article" date="2018" name="PLoS ONE">
        <title>The draft genome of Kipferlia bialata reveals reductive genome evolution in fornicate parasites.</title>
        <authorList>
            <person name="Tanifuji G."/>
            <person name="Takabayashi S."/>
            <person name="Kume K."/>
            <person name="Takagi M."/>
            <person name="Nakayama T."/>
            <person name="Kamikawa R."/>
            <person name="Inagaki Y."/>
            <person name="Hashimoto T."/>
        </authorList>
    </citation>
    <scope>NUCLEOTIDE SEQUENCE [LARGE SCALE GENOMIC DNA]</scope>
    <source>
        <strain evidence="2">NY0173</strain>
    </source>
</reference>
<evidence type="ECO:0000313" key="3">
    <source>
        <dbReference type="Proteomes" id="UP000265618"/>
    </source>
</evidence>
<keyword evidence="3" id="KW-1185">Reference proteome</keyword>
<evidence type="ECO:0000256" key="1">
    <source>
        <dbReference type="SAM" id="MobiDB-lite"/>
    </source>
</evidence>
<dbReference type="Proteomes" id="UP000265618">
    <property type="component" value="Unassembled WGS sequence"/>
</dbReference>
<feature type="non-terminal residue" evidence="2">
    <location>
        <position position="416"/>
    </location>
</feature>
<feature type="region of interest" description="Disordered" evidence="1">
    <location>
        <begin position="304"/>
        <end position="337"/>
    </location>
</feature>
<dbReference type="EMBL" id="BDIP01002673">
    <property type="protein sequence ID" value="GIQ86651.1"/>
    <property type="molecule type" value="Genomic_DNA"/>
</dbReference>